<comment type="caution">
    <text evidence="2">The sequence shown here is derived from an EMBL/GenBank/DDBJ whole genome shotgun (WGS) entry which is preliminary data.</text>
</comment>
<evidence type="ECO:0000259" key="1">
    <source>
        <dbReference type="Pfam" id="PF01612"/>
    </source>
</evidence>
<dbReference type="SUPFAM" id="SSF53098">
    <property type="entry name" value="Ribonuclease H-like"/>
    <property type="match status" value="1"/>
</dbReference>
<dbReference type="GO" id="GO:0006139">
    <property type="term" value="P:nucleobase-containing compound metabolic process"/>
    <property type="evidence" value="ECO:0007669"/>
    <property type="project" value="InterPro"/>
</dbReference>
<keyword evidence="2" id="KW-0378">Hydrolase</keyword>
<dbReference type="Gene3D" id="3.30.420.10">
    <property type="entry name" value="Ribonuclease H-like superfamily/Ribonuclease H"/>
    <property type="match status" value="1"/>
</dbReference>
<organism evidence="2 3">
    <name type="scientific">Trifolium medium</name>
    <dbReference type="NCBI Taxonomy" id="97028"/>
    <lineage>
        <taxon>Eukaryota</taxon>
        <taxon>Viridiplantae</taxon>
        <taxon>Streptophyta</taxon>
        <taxon>Embryophyta</taxon>
        <taxon>Tracheophyta</taxon>
        <taxon>Spermatophyta</taxon>
        <taxon>Magnoliopsida</taxon>
        <taxon>eudicotyledons</taxon>
        <taxon>Gunneridae</taxon>
        <taxon>Pentapetalae</taxon>
        <taxon>rosids</taxon>
        <taxon>fabids</taxon>
        <taxon>Fabales</taxon>
        <taxon>Fabaceae</taxon>
        <taxon>Papilionoideae</taxon>
        <taxon>50 kb inversion clade</taxon>
        <taxon>NPAAA clade</taxon>
        <taxon>Hologalegina</taxon>
        <taxon>IRL clade</taxon>
        <taxon>Trifolieae</taxon>
        <taxon>Trifolium</taxon>
    </lineage>
</organism>
<dbReference type="PANTHER" id="PTHR46814">
    <property type="entry name" value="EGALITARIAN, ISOFORM B"/>
    <property type="match status" value="1"/>
</dbReference>
<dbReference type="Pfam" id="PF01612">
    <property type="entry name" value="DNA_pol_A_exo1"/>
    <property type="match status" value="1"/>
</dbReference>
<reference evidence="2 3" key="1">
    <citation type="journal article" date="2018" name="Front. Plant Sci.">
        <title>Red Clover (Trifolium pratense) and Zigzag Clover (T. medium) - A Picture of Genomic Similarities and Differences.</title>
        <authorList>
            <person name="Dluhosova J."/>
            <person name="Istvanek J."/>
            <person name="Nedelnik J."/>
            <person name="Repkova J."/>
        </authorList>
    </citation>
    <scope>NUCLEOTIDE SEQUENCE [LARGE SCALE GENOMIC DNA]</scope>
    <source>
        <strain evidence="3">cv. 10/8</strain>
        <tissue evidence="2">Leaf</tissue>
    </source>
</reference>
<dbReference type="Proteomes" id="UP000265520">
    <property type="component" value="Unassembled WGS sequence"/>
</dbReference>
<dbReference type="InterPro" id="IPR002562">
    <property type="entry name" value="3'-5'_exonuclease_dom"/>
</dbReference>
<dbReference type="EMBL" id="LXQA010002212">
    <property type="protein sequence ID" value="MCH81368.1"/>
    <property type="molecule type" value="Genomic_DNA"/>
</dbReference>
<name>A0A392M307_9FABA</name>
<dbReference type="GO" id="GO:0003676">
    <property type="term" value="F:nucleic acid binding"/>
    <property type="evidence" value="ECO:0007669"/>
    <property type="project" value="InterPro"/>
</dbReference>
<dbReference type="CDD" id="cd00105">
    <property type="entry name" value="KH-I"/>
    <property type="match status" value="1"/>
</dbReference>
<dbReference type="InterPro" id="IPR036397">
    <property type="entry name" value="RNaseH_sf"/>
</dbReference>
<dbReference type="PANTHER" id="PTHR46814:SF1">
    <property type="entry name" value="EGALITARIAN, ISOFORM B"/>
    <property type="match status" value="1"/>
</dbReference>
<keyword evidence="2" id="KW-0540">Nuclease</keyword>
<sequence>IAYALLEEQEGQKRCPDDYISLVAQYRGLSHVDMEEVQQDPNIWTNRPLSEQMIYSAADDVRFLLYIHQQMMPNLTERSLWQLAVRSALYCRCFCVDSNDNADWPSLPPVPDILNIDGNGPEEEILSVLDVPPEKMEALIMAIKESCNAEILIGGPRGPPNKVFIIGPVKQVKKAEDMLRGGKTIA</sequence>
<feature type="non-terminal residue" evidence="2">
    <location>
        <position position="1"/>
    </location>
</feature>
<accession>A0A392M307</accession>
<dbReference type="InterPro" id="IPR012337">
    <property type="entry name" value="RNaseH-like_sf"/>
</dbReference>
<evidence type="ECO:0000313" key="2">
    <source>
        <dbReference type="EMBL" id="MCH81368.1"/>
    </source>
</evidence>
<dbReference type="AlphaFoldDB" id="A0A392M307"/>
<gene>
    <name evidence="2" type="ORF">A2U01_0002154</name>
</gene>
<dbReference type="GO" id="GO:0008408">
    <property type="term" value="F:3'-5' exonuclease activity"/>
    <property type="evidence" value="ECO:0007669"/>
    <property type="project" value="InterPro"/>
</dbReference>
<keyword evidence="2" id="KW-0269">Exonuclease</keyword>
<feature type="domain" description="3'-5' exonuclease" evidence="1">
    <location>
        <begin position="21"/>
        <end position="75"/>
    </location>
</feature>
<proteinExistence type="predicted"/>
<evidence type="ECO:0000313" key="3">
    <source>
        <dbReference type="Proteomes" id="UP000265520"/>
    </source>
</evidence>
<protein>
    <submittedName>
        <fullName evidence="2">3'-5' exonuclease</fullName>
    </submittedName>
</protein>
<keyword evidence="3" id="KW-1185">Reference proteome</keyword>